<feature type="region of interest" description="Disordered" evidence="2">
    <location>
        <begin position="156"/>
        <end position="199"/>
    </location>
</feature>
<protein>
    <submittedName>
        <fullName evidence="3">Uncharacterized protein</fullName>
    </submittedName>
</protein>
<evidence type="ECO:0000313" key="4">
    <source>
        <dbReference type="Proteomes" id="UP001632037"/>
    </source>
</evidence>
<evidence type="ECO:0000313" key="3">
    <source>
        <dbReference type="EMBL" id="KAL3673909.1"/>
    </source>
</evidence>
<organism evidence="3 4">
    <name type="scientific">Phytophthora oleae</name>
    <dbReference type="NCBI Taxonomy" id="2107226"/>
    <lineage>
        <taxon>Eukaryota</taxon>
        <taxon>Sar</taxon>
        <taxon>Stramenopiles</taxon>
        <taxon>Oomycota</taxon>
        <taxon>Peronosporomycetes</taxon>
        <taxon>Peronosporales</taxon>
        <taxon>Peronosporaceae</taxon>
        <taxon>Phytophthora</taxon>
    </lineage>
</organism>
<keyword evidence="4" id="KW-1185">Reference proteome</keyword>
<reference evidence="3 4" key="1">
    <citation type="submission" date="2024-09" db="EMBL/GenBank/DDBJ databases">
        <title>Genome sequencing and assembly of Phytophthora oleae, isolate VK10A, causative agent of rot of olive drupes.</title>
        <authorList>
            <person name="Conti Taguali S."/>
            <person name="Riolo M."/>
            <person name="La Spada F."/>
            <person name="Cacciola S.O."/>
            <person name="Dionisio G."/>
        </authorList>
    </citation>
    <scope>NUCLEOTIDE SEQUENCE [LARGE SCALE GENOMIC DNA]</scope>
    <source>
        <strain evidence="3 4">VK10A</strain>
    </source>
</reference>
<name>A0ABD3G9U1_9STRA</name>
<evidence type="ECO:0000256" key="1">
    <source>
        <dbReference type="SAM" id="Coils"/>
    </source>
</evidence>
<gene>
    <name evidence="3" type="ORF">V7S43_001596</name>
</gene>
<comment type="caution">
    <text evidence="3">The sequence shown here is derived from an EMBL/GenBank/DDBJ whole genome shotgun (WGS) entry which is preliminary data.</text>
</comment>
<feature type="compositionally biased region" description="Low complexity" evidence="2">
    <location>
        <begin position="159"/>
        <end position="171"/>
    </location>
</feature>
<dbReference type="AlphaFoldDB" id="A0ABD3G9U1"/>
<sequence length="240" mass="26460">MQRDEVNELRRELGDAKLMIAQLTQQLSTMKRLLQQERNARVSAEFAAQQAASAADVTARAAIKASEHQSAAERSSSEQLQQECVAREQAELTAQQAAKAAEQAARAAIEASRHNKNSTPAPVQREPENPFAGSRSEDSEMEDVSDLVDTAQVVPPASPRISIAQSSSVSSKVRRPPTEGNKKTSLAEARKAAQDEMERRIQERTNALVEEVERTSLDTIRQYLTLYLPALVEESHQELT</sequence>
<proteinExistence type="predicted"/>
<accession>A0ABD3G9U1</accession>
<evidence type="ECO:0000256" key="2">
    <source>
        <dbReference type="SAM" id="MobiDB-lite"/>
    </source>
</evidence>
<feature type="region of interest" description="Disordered" evidence="2">
    <location>
        <begin position="103"/>
        <end position="144"/>
    </location>
</feature>
<keyword evidence="1" id="KW-0175">Coiled coil</keyword>
<feature type="compositionally biased region" description="Polar residues" evidence="2">
    <location>
        <begin position="72"/>
        <end position="82"/>
    </location>
</feature>
<feature type="coiled-coil region" evidence="1">
    <location>
        <begin position="6"/>
        <end position="40"/>
    </location>
</feature>
<feature type="region of interest" description="Disordered" evidence="2">
    <location>
        <begin position="63"/>
        <end position="82"/>
    </location>
</feature>
<dbReference type="Proteomes" id="UP001632037">
    <property type="component" value="Unassembled WGS sequence"/>
</dbReference>
<dbReference type="EMBL" id="JBIMZQ010000002">
    <property type="protein sequence ID" value="KAL3673909.1"/>
    <property type="molecule type" value="Genomic_DNA"/>
</dbReference>
<feature type="compositionally biased region" description="Basic and acidic residues" evidence="2">
    <location>
        <begin position="188"/>
        <end position="199"/>
    </location>
</feature>